<protein>
    <submittedName>
        <fullName evidence="2">Lanthionine synthetase</fullName>
    </submittedName>
</protein>
<evidence type="ECO:0000313" key="2">
    <source>
        <dbReference type="EMBL" id="QBD82872.1"/>
    </source>
</evidence>
<proteinExistence type="predicted"/>
<keyword evidence="1" id="KW-0479">Metal-binding</keyword>
<accession>A0A4P6K4I4</accession>
<reference evidence="2 3" key="1">
    <citation type="submission" date="2019-01" db="EMBL/GenBank/DDBJ databases">
        <title>Ktedonosporobacter rubrisoli SCAWS-G2.</title>
        <authorList>
            <person name="Huang Y."/>
            <person name="Yan B."/>
        </authorList>
    </citation>
    <scope>NUCLEOTIDE SEQUENCE [LARGE SCALE GENOMIC DNA]</scope>
    <source>
        <strain evidence="2 3">SCAWS-G2</strain>
    </source>
</reference>
<dbReference type="KEGG" id="kbs:EPA93_45690"/>
<feature type="binding site" evidence="1">
    <location>
        <position position="374"/>
    </location>
    <ligand>
        <name>Zn(2+)</name>
        <dbReference type="ChEBI" id="CHEBI:29105"/>
    </ligand>
</feature>
<dbReference type="SMART" id="SM01260">
    <property type="entry name" value="LANC_like"/>
    <property type="match status" value="1"/>
</dbReference>
<dbReference type="Pfam" id="PF05147">
    <property type="entry name" value="LANC_like"/>
    <property type="match status" value="1"/>
</dbReference>
<dbReference type="PRINTS" id="PR01950">
    <property type="entry name" value="LANCSUPER"/>
</dbReference>
<dbReference type="CDD" id="cd04793">
    <property type="entry name" value="LanC"/>
    <property type="match status" value="1"/>
</dbReference>
<dbReference type="GO" id="GO:0031179">
    <property type="term" value="P:peptide modification"/>
    <property type="evidence" value="ECO:0007669"/>
    <property type="project" value="InterPro"/>
</dbReference>
<dbReference type="Proteomes" id="UP000290365">
    <property type="component" value="Chromosome"/>
</dbReference>
<feature type="binding site" evidence="1">
    <location>
        <position position="373"/>
    </location>
    <ligand>
        <name>Zn(2+)</name>
        <dbReference type="ChEBI" id="CHEBI:29105"/>
    </ligand>
</feature>
<keyword evidence="1" id="KW-0862">Zinc</keyword>
<evidence type="ECO:0000313" key="3">
    <source>
        <dbReference type="Proteomes" id="UP000290365"/>
    </source>
</evidence>
<dbReference type="InterPro" id="IPR007822">
    <property type="entry name" value="LANC-like"/>
</dbReference>
<dbReference type="PRINTS" id="PR01955">
    <property type="entry name" value="LANCFRANKIA"/>
</dbReference>
<dbReference type="InterPro" id="IPR033889">
    <property type="entry name" value="LanC"/>
</dbReference>
<dbReference type="SUPFAM" id="SSF158745">
    <property type="entry name" value="LanC-like"/>
    <property type="match status" value="1"/>
</dbReference>
<name>A0A4P6K4I4_KTERU</name>
<dbReference type="AlphaFoldDB" id="A0A4P6K4I4"/>
<dbReference type="EMBL" id="CP035758">
    <property type="protein sequence ID" value="QBD82872.1"/>
    <property type="molecule type" value="Genomic_DNA"/>
</dbReference>
<dbReference type="GO" id="GO:0046872">
    <property type="term" value="F:metal ion binding"/>
    <property type="evidence" value="ECO:0007669"/>
    <property type="project" value="UniProtKB-KW"/>
</dbReference>
<sequence length="462" mass="51246">MDEHMRSQGALPVDSAACPSVSWQPVLEGSLRSQALEATQVVAQRLRDPDHVIALAQLAKQQAMSFWGWSPSSLSSGFGSTALLFLFLARSFPEQNWEYMARDHLRLAAEHTRQQPLMQPGLFGGSSGLASVVALFAQDDRRYQRTAHILNERVAQQVLQTQWRRGQASGVADADYDIITGAAGILGYLSTLDQSAKYTQEAIQQLLGYLIWLAERDEAHGYERWFLPPELYPTELQQKSYPDGYFNCGLAHGIPGPLAALSAAWHAGHRVPGQQAAIRSLVRWIIDHQLRASWGISWPAGVPLRQSYSRSEWSMLPPSRDAWCYGSPGISRALWLAGTALDDTDLCHRALEAIESVLQRSITMRRIDSVTFCHGVAGQLAICLRFAHETNSTIVHQHIPRLTSQILNEFNPCHPAGFRDLEQEDNWVDDPGLLTGAVGVALTLLAASTSIEPTWHRIFLIA</sequence>
<feature type="binding site" evidence="1">
    <location>
        <position position="324"/>
    </location>
    <ligand>
        <name>Zn(2+)</name>
        <dbReference type="ChEBI" id="CHEBI:29105"/>
    </ligand>
</feature>
<gene>
    <name evidence="2" type="ORF">EPA93_45690</name>
</gene>
<dbReference type="RefSeq" id="WP_129893941.1">
    <property type="nucleotide sequence ID" value="NZ_CP035758.1"/>
</dbReference>
<dbReference type="OrthoDB" id="6313827at2"/>
<organism evidence="2 3">
    <name type="scientific">Ktedonosporobacter rubrisoli</name>
    <dbReference type="NCBI Taxonomy" id="2509675"/>
    <lineage>
        <taxon>Bacteria</taxon>
        <taxon>Bacillati</taxon>
        <taxon>Chloroflexota</taxon>
        <taxon>Ktedonobacteria</taxon>
        <taxon>Ktedonobacterales</taxon>
        <taxon>Ktedonosporobacteraceae</taxon>
        <taxon>Ktedonosporobacter</taxon>
    </lineage>
</organism>
<dbReference type="Gene3D" id="1.50.10.20">
    <property type="match status" value="1"/>
</dbReference>
<keyword evidence="3" id="KW-1185">Reference proteome</keyword>
<evidence type="ECO:0000256" key="1">
    <source>
        <dbReference type="PIRSR" id="PIRSR607822-1"/>
    </source>
</evidence>